<evidence type="ECO:0000313" key="1">
    <source>
        <dbReference type="EMBL" id="AMO36727.1"/>
    </source>
</evidence>
<dbReference type="EMBL" id="CP014646">
    <property type="protein sequence ID" value="AMO36727.1"/>
    <property type="molecule type" value="Genomic_DNA"/>
</dbReference>
<dbReference type="STRING" id="1134435.AC731_007090"/>
<evidence type="ECO:0008006" key="3">
    <source>
        <dbReference type="Google" id="ProtNLM"/>
    </source>
</evidence>
<dbReference type="Pfam" id="PF11985">
    <property type="entry name" value="Phage_Mu_Gp27"/>
    <property type="match status" value="1"/>
</dbReference>
<name>A0A127K447_9RHOO</name>
<accession>A0A127K447</accession>
<gene>
    <name evidence="1" type="ORF">AC731_007090</name>
</gene>
<sequence length="179" mass="19734">MARKSSIQKLDVRLRNAVDELIRDGRFTLDDILAHLATINGGQAPVSRSALGRYAQRAEEQMRRYREAQEVAKVWVSKLESEPDGDVARLLPEMLRSVAFQTLGSIGDREDGGDAQEVMFLAKAMKDLASTDKLTTERILVIRQEVAKKAATEAVKQAKASGLSDEAADLIRQKILGVV</sequence>
<reference evidence="2" key="1">
    <citation type="submission" date="2016-03" db="EMBL/GenBank/DDBJ databases">
        <authorList>
            <person name="Ma C."/>
            <person name="Zhou S."/>
            <person name="Yang G."/>
        </authorList>
    </citation>
    <scope>NUCLEOTIDE SEQUENCE [LARGE SCALE GENOMIC DNA]</scope>
    <source>
        <strain evidence="2">SgZ-1</strain>
    </source>
</reference>
<dbReference type="KEGG" id="thu:AC731_007090"/>
<organism evidence="1 2">
    <name type="scientific">Thauera humireducens</name>
    <dbReference type="NCBI Taxonomy" id="1134435"/>
    <lineage>
        <taxon>Bacteria</taxon>
        <taxon>Pseudomonadati</taxon>
        <taxon>Pseudomonadota</taxon>
        <taxon>Betaproteobacteria</taxon>
        <taxon>Rhodocyclales</taxon>
        <taxon>Zoogloeaceae</taxon>
        <taxon>Thauera</taxon>
    </lineage>
</organism>
<dbReference type="InterPro" id="IPR021874">
    <property type="entry name" value="Phage_Mu_Gp27"/>
</dbReference>
<dbReference type="Proteomes" id="UP000036902">
    <property type="component" value="Chromosome"/>
</dbReference>
<evidence type="ECO:0000313" key="2">
    <source>
        <dbReference type="Proteomes" id="UP000036902"/>
    </source>
</evidence>
<dbReference type="AlphaFoldDB" id="A0A127K447"/>
<dbReference type="RefSeq" id="WP_048702897.1">
    <property type="nucleotide sequence ID" value="NZ_CP014646.1"/>
</dbReference>
<protein>
    <recommendedName>
        <fullName evidence="3">Terminase</fullName>
    </recommendedName>
</protein>
<keyword evidence="2" id="KW-1185">Reference proteome</keyword>
<proteinExistence type="predicted"/>